<dbReference type="Gene3D" id="1.20.120.1630">
    <property type="match status" value="1"/>
</dbReference>
<proteinExistence type="predicted"/>
<dbReference type="PANTHER" id="PTHR32251">
    <property type="entry name" value="3-OXO-5-ALPHA-STEROID 4-DEHYDROGENASE"/>
    <property type="match status" value="1"/>
</dbReference>
<evidence type="ECO:0000256" key="1">
    <source>
        <dbReference type="SAM" id="Phobius"/>
    </source>
</evidence>
<reference evidence="2" key="1">
    <citation type="submission" date="2020-05" db="EMBL/GenBank/DDBJ databases">
        <authorList>
            <person name="Chiriac C."/>
            <person name="Salcher M."/>
            <person name="Ghai R."/>
            <person name="Kavagutti S V."/>
        </authorList>
    </citation>
    <scope>NUCLEOTIDE SEQUENCE</scope>
</reference>
<keyword evidence="1" id="KW-0472">Membrane</keyword>
<dbReference type="EMBL" id="CAFBLQ010000213">
    <property type="protein sequence ID" value="CAB4882669.1"/>
    <property type="molecule type" value="Genomic_DNA"/>
</dbReference>
<organism evidence="2">
    <name type="scientific">freshwater metagenome</name>
    <dbReference type="NCBI Taxonomy" id="449393"/>
    <lineage>
        <taxon>unclassified sequences</taxon>
        <taxon>metagenomes</taxon>
        <taxon>ecological metagenomes</taxon>
    </lineage>
</organism>
<feature type="transmembrane region" description="Helical" evidence="1">
    <location>
        <begin position="134"/>
        <end position="155"/>
    </location>
</feature>
<dbReference type="GO" id="GO:0016020">
    <property type="term" value="C:membrane"/>
    <property type="evidence" value="ECO:0007669"/>
    <property type="project" value="TreeGrafter"/>
</dbReference>
<feature type="transmembrane region" description="Helical" evidence="1">
    <location>
        <begin position="34"/>
        <end position="52"/>
    </location>
</feature>
<dbReference type="PANTHER" id="PTHR32251:SF23">
    <property type="entry name" value="3-OXO-5-ALPHA-STEROID 4-DEHYDROGENASE (DUF1295)"/>
    <property type="match status" value="1"/>
</dbReference>
<dbReference type="PROSITE" id="PS50244">
    <property type="entry name" value="S5A_REDUCTASE"/>
    <property type="match status" value="1"/>
</dbReference>
<dbReference type="Pfam" id="PF06966">
    <property type="entry name" value="DUF1295"/>
    <property type="match status" value="1"/>
</dbReference>
<feature type="transmembrane region" description="Helical" evidence="1">
    <location>
        <begin position="103"/>
        <end position="122"/>
    </location>
</feature>
<evidence type="ECO:0000313" key="2">
    <source>
        <dbReference type="EMBL" id="CAB4882669.1"/>
    </source>
</evidence>
<sequence>MSALQTVVVVAAAFSALAWIASLVTGEHSWIDRLWSIVPVVYLWIFAGFAGFDDVRLTAMAVLVTLWGARLTFNFARKGGYSGVEDYRWPVLRERMTPWQFQLFNLFFIVGFQSALLLLITLPAQTALEHQGGFGVSDVALIVLFLVLLLGETIADQQQWDFHRWKAAEVAAGREPDPRFLQGGLFRFSRHPNYFCEIAQWWTIFLFGAAAAGSLAQWTIVGTTLLTILFVGSTRFTEQITRSKYPEYADYQARTSAVIPWPPRERAAQAPAASTAEPH</sequence>
<protein>
    <submittedName>
        <fullName evidence="2">Unannotated protein</fullName>
    </submittedName>
</protein>
<dbReference type="AlphaFoldDB" id="A0A6J7ERE6"/>
<dbReference type="InterPro" id="IPR010721">
    <property type="entry name" value="UstE-like"/>
</dbReference>
<keyword evidence="1" id="KW-1133">Transmembrane helix</keyword>
<feature type="transmembrane region" description="Helical" evidence="1">
    <location>
        <begin position="194"/>
        <end position="212"/>
    </location>
</feature>
<gene>
    <name evidence="2" type="ORF">UFOPK3423_01507</name>
</gene>
<name>A0A6J7ERE6_9ZZZZ</name>
<keyword evidence="1" id="KW-0812">Transmembrane</keyword>
<accession>A0A6J7ERE6</accession>